<dbReference type="RefSeq" id="WP_019824002.1">
    <property type="nucleotide sequence ID" value="NZ_AJZD02000174.1"/>
</dbReference>
<evidence type="ECO:0000313" key="3">
    <source>
        <dbReference type="Proteomes" id="UP000094802"/>
    </source>
</evidence>
<organism evidence="2 3">
    <name type="scientific">Vibrio splendidus 12E03</name>
    <dbReference type="NCBI Taxonomy" id="1191305"/>
    <lineage>
        <taxon>Bacteria</taxon>
        <taxon>Pseudomonadati</taxon>
        <taxon>Pseudomonadota</taxon>
        <taxon>Gammaproteobacteria</taxon>
        <taxon>Vibrionales</taxon>
        <taxon>Vibrionaceae</taxon>
        <taxon>Vibrio</taxon>
    </lineage>
</organism>
<dbReference type="Pfam" id="PF13280">
    <property type="entry name" value="WYL"/>
    <property type="match status" value="1"/>
</dbReference>
<dbReference type="InterPro" id="IPR026881">
    <property type="entry name" value="WYL_dom"/>
</dbReference>
<dbReference type="PANTHER" id="PTHR34580:SF1">
    <property type="entry name" value="PROTEIN PAFC"/>
    <property type="match status" value="1"/>
</dbReference>
<comment type="caution">
    <text evidence="2">The sequence shown here is derived from an EMBL/GenBank/DDBJ whole genome shotgun (WGS) entry which is preliminary data.</text>
</comment>
<evidence type="ECO:0000313" key="2">
    <source>
        <dbReference type="EMBL" id="OEF93176.1"/>
    </source>
</evidence>
<dbReference type="PROSITE" id="PS52050">
    <property type="entry name" value="WYL"/>
    <property type="match status" value="1"/>
</dbReference>
<proteinExistence type="predicted"/>
<dbReference type="EMBL" id="AJZD02000174">
    <property type="protein sequence ID" value="OEF93176.1"/>
    <property type="molecule type" value="Genomic_DNA"/>
</dbReference>
<protein>
    <submittedName>
        <fullName evidence="2">WYL domain-containing protein</fullName>
    </submittedName>
</protein>
<dbReference type="OrthoDB" id="8595817at2"/>
<feature type="domain" description="WYL" evidence="1">
    <location>
        <begin position="156"/>
        <end position="223"/>
    </location>
</feature>
<dbReference type="AlphaFoldDB" id="A0A1E5FRX0"/>
<name>A0A1E5FRX0_VIBSP</name>
<dbReference type="PANTHER" id="PTHR34580">
    <property type="match status" value="1"/>
</dbReference>
<accession>A0A1E5FRX0</accession>
<sequence>MDDTKLNRSQHYIQLVLEIYKRIPNSRKITAKEIQLQLSEIGITRSERTIQRNLTDIAQFFDDVDVDTRDKPFGYSRRSQNLLSHGPQEAVLLSLAENYLRYLLPVNLMKTLDSVFNDAKQHLFPTTSNMKERQWLRKVCFVNEGVPLLPPHIDNEIFEKVSYALFHNRYLSICYTNANLEYKSKDVMPLGLAQQGSRLYLVCRFHGHTNERSLVLHRINKVNVSTFDFTYPSDFDLERYELDGRFYFGEGNEVNLSFCITHESGYHLLETPLSLKQCAELVDGGYQITATVIDSPQLDRWLRGFGDDVWDITKQKSSEKTA</sequence>
<reference evidence="2 3" key="1">
    <citation type="journal article" date="2012" name="Science">
        <title>Ecological populations of bacteria act as socially cohesive units of antibiotic production and resistance.</title>
        <authorList>
            <person name="Cordero O.X."/>
            <person name="Wildschutte H."/>
            <person name="Kirkup B."/>
            <person name="Proehl S."/>
            <person name="Ngo L."/>
            <person name="Hussain F."/>
            <person name="Le Roux F."/>
            <person name="Mincer T."/>
            <person name="Polz M.F."/>
        </authorList>
    </citation>
    <scope>NUCLEOTIDE SEQUENCE [LARGE SCALE GENOMIC DNA]</scope>
    <source>
        <strain evidence="2 3">12E03</strain>
    </source>
</reference>
<gene>
    <name evidence="2" type="ORF">A142_00905</name>
</gene>
<dbReference type="InterPro" id="IPR051534">
    <property type="entry name" value="CBASS_pafABC_assoc_protein"/>
</dbReference>
<dbReference type="Proteomes" id="UP000094802">
    <property type="component" value="Unassembled WGS sequence"/>
</dbReference>
<evidence type="ECO:0000259" key="1">
    <source>
        <dbReference type="Pfam" id="PF13280"/>
    </source>
</evidence>